<evidence type="ECO:0000313" key="8">
    <source>
        <dbReference type="Proteomes" id="UP000002372"/>
    </source>
</evidence>
<name>D6CTI7_THIA3</name>
<keyword evidence="9" id="KW-1185">Reference proteome</keyword>
<reference evidence="8" key="2">
    <citation type="journal article" date="2010" name="PLoS Genet.">
        <title>Structure, function, and evolution of the Thiomonas spp. genome.</title>
        <authorList>
            <person name="Arsene-Ploetze F."/>
            <person name="Koechler S."/>
            <person name="Marchal M."/>
            <person name="Coppee J.Y."/>
            <person name="Chandler M."/>
            <person name="Bonnefoy V."/>
            <person name="Brochier-Armanet C."/>
            <person name="Barakat M."/>
            <person name="Barbe V."/>
            <person name="Battaglia-Brunet F."/>
            <person name="Bruneel O."/>
            <person name="Bryan C.G."/>
            <person name="Cleiss-Arnold J."/>
            <person name="Cruveiller S."/>
            <person name="Erhardt M."/>
            <person name="Heinrich-Salmeron A."/>
            <person name="Hommais F."/>
            <person name="Joulian C."/>
            <person name="Krin E."/>
            <person name="Lieutaud A."/>
            <person name="Lievremont D."/>
            <person name="Michel C."/>
            <person name="Muller D."/>
            <person name="Ortet P."/>
            <person name="Proux C."/>
            <person name="Siguier P."/>
            <person name="Roche D."/>
            <person name="Rouy Z."/>
            <person name="Salvignol G."/>
            <person name="Slyemi D."/>
            <person name="Talla E."/>
            <person name="Weiss S."/>
            <person name="Weissenbach J."/>
            <person name="Medigue C."/>
            <person name="Bertin P.N."/>
        </authorList>
    </citation>
    <scope>NUCLEOTIDE SEQUENCE [LARGE SCALE GENOMIC DNA]</scope>
    <source>
        <strain evidence="8">DSM 22701 / CIP 110005 / 3As</strain>
    </source>
</reference>
<dbReference type="GO" id="GO:0005829">
    <property type="term" value="C:cytosol"/>
    <property type="evidence" value="ECO:0007669"/>
    <property type="project" value="TreeGrafter"/>
</dbReference>
<dbReference type="SMART" id="SM00507">
    <property type="entry name" value="HNHc"/>
    <property type="match status" value="1"/>
</dbReference>
<reference key="1">
    <citation type="submission" date="2009-07" db="EMBL/GenBank/DDBJ databases">
        <authorList>
            <person name="Genoscope - CEA"/>
        </authorList>
    </citation>
    <scope>NUCLEOTIDE SEQUENCE</scope>
    <source>
        <strain>3As</strain>
    </source>
</reference>
<evidence type="ECO:0000256" key="3">
    <source>
        <dbReference type="ARBA" id="ARBA00038412"/>
    </source>
</evidence>
<dbReference type="OrthoDB" id="5292295at2"/>
<evidence type="ECO:0000313" key="9">
    <source>
        <dbReference type="Proteomes" id="UP000078599"/>
    </source>
</evidence>
<evidence type="ECO:0000313" key="7">
    <source>
        <dbReference type="EMBL" id="CQR32158.1"/>
    </source>
</evidence>
<dbReference type="Gene3D" id="1.10.30.50">
    <property type="match status" value="1"/>
</dbReference>
<dbReference type="RefSeq" id="WP_013105925.1">
    <property type="nucleotide sequence ID" value="NC_014145.1"/>
</dbReference>
<dbReference type="CDD" id="cd00085">
    <property type="entry name" value="HNHc"/>
    <property type="match status" value="1"/>
</dbReference>
<dbReference type="KEGG" id="thi:THI_1943"/>
<dbReference type="GO" id="GO:0003676">
    <property type="term" value="F:nucleic acid binding"/>
    <property type="evidence" value="ECO:0007669"/>
    <property type="project" value="InterPro"/>
</dbReference>
<dbReference type="EMBL" id="CTRI01000012">
    <property type="protein sequence ID" value="CQR32158.1"/>
    <property type="molecule type" value="Genomic_DNA"/>
</dbReference>
<evidence type="ECO:0000313" key="6">
    <source>
        <dbReference type="EMBL" id="CAZ88606.1"/>
    </source>
</evidence>
<dbReference type="HOGENOM" id="CLU_108879_4_0_4"/>
<gene>
    <name evidence="6" type="ordered locus">THI_1943</name>
    <name evidence="7" type="ORF">THICB1_20085</name>
</gene>
<evidence type="ECO:0000256" key="1">
    <source>
        <dbReference type="ARBA" id="ARBA00022722"/>
    </source>
</evidence>
<evidence type="ECO:0000256" key="2">
    <source>
        <dbReference type="ARBA" id="ARBA00022801"/>
    </source>
</evidence>
<evidence type="ECO:0000259" key="5">
    <source>
        <dbReference type="SMART" id="SM00507"/>
    </source>
</evidence>
<sequence length="127" mass="14008">MPVRAQTPCRHPGCAALVSAPGYCDAHQSDRRQWDGNAQARRRQQRRALPTNGAAWRALREQVLRAEPLCRHCATQGLWRAATVVDHIDNDPGHNATGNLQPLCAACHNRKTAREDGGFGNGRRPRG</sequence>
<dbReference type="AlphaFoldDB" id="D6CTI7"/>
<organism evidence="6 8">
    <name type="scientific">Thiomonas arsenitoxydans (strain DSM 22701 / CIP 110005 / 3As)</name>
    <dbReference type="NCBI Taxonomy" id="426114"/>
    <lineage>
        <taxon>Bacteria</taxon>
        <taxon>Pseudomonadati</taxon>
        <taxon>Pseudomonadota</taxon>
        <taxon>Betaproteobacteria</taxon>
        <taxon>Burkholderiales</taxon>
        <taxon>Thiomonas</taxon>
    </lineage>
</organism>
<comment type="similarity">
    <text evidence="3">Belongs to the HNH nuclease family.</text>
</comment>
<reference evidence="7 9" key="4">
    <citation type="submission" date="2015-03" db="EMBL/GenBank/DDBJ databases">
        <authorList>
            <person name="Regsiter A."/>
            <person name="william w."/>
        </authorList>
    </citation>
    <scope>NUCLEOTIDE SEQUENCE [LARGE SCALE GENOMIC DNA]</scope>
    <source>
        <strain evidence="7 9">CB1</strain>
    </source>
</reference>
<dbReference type="Proteomes" id="UP000078599">
    <property type="component" value="Unassembled WGS sequence"/>
</dbReference>
<dbReference type="InterPro" id="IPR002711">
    <property type="entry name" value="HNH"/>
</dbReference>
<feature type="domain" description="HNH nuclease" evidence="5">
    <location>
        <begin position="58"/>
        <end position="109"/>
    </location>
</feature>
<dbReference type="eggNOG" id="COG1403">
    <property type="taxonomic scope" value="Bacteria"/>
</dbReference>
<protein>
    <recommendedName>
        <fullName evidence="4">Putative HNH nuclease YajD</fullName>
    </recommendedName>
</protein>
<dbReference type="Pfam" id="PF01844">
    <property type="entry name" value="HNH"/>
    <property type="match status" value="1"/>
</dbReference>
<dbReference type="PANTHER" id="PTHR41286">
    <property type="entry name" value="HNH NUCLEASE YAJD-RELATED"/>
    <property type="match status" value="1"/>
</dbReference>
<keyword evidence="2" id="KW-0378">Hydrolase</keyword>
<dbReference type="GO" id="GO:0016787">
    <property type="term" value="F:hydrolase activity"/>
    <property type="evidence" value="ECO:0007669"/>
    <property type="project" value="UniProtKB-KW"/>
</dbReference>
<accession>D6CTI7</accession>
<dbReference type="GO" id="GO:0004519">
    <property type="term" value="F:endonuclease activity"/>
    <property type="evidence" value="ECO:0007669"/>
    <property type="project" value="InterPro"/>
</dbReference>
<reference evidence="6" key="3">
    <citation type="submission" date="2010-07" db="EMBL/GenBank/DDBJ databases">
        <authorList>
            <person name="Genoscope - CEA"/>
        </authorList>
    </citation>
    <scope>NUCLEOTIDE SEQUENCE</scope>
    <source>
        <strain evidence="6">3As</strain>
    </source>
</reference>
<dbReference type="EMBL" id="FP475956">
    <property type="protein sequence ID" value="CAZ88606.1"/>
    <property type="molecule type" value="Genomic_DNA"/>
</dbReference>
<evidence type="ECO:0000256" key="4">
    <source>
        <dbReference type="ARBA" id="ARBA00040194"/>
    </source>
</evidence>
<keyword evidence="1" id="KW-0540">Nuclease</keyword>
<dbReference type="Proteomes" id="UP000002372">
    <property type="component" value="Chromosome"/>
</dbReference>
<dbReference type="InterPro" id="IPR003615">
    <property type="entry name" value="HNH_nuc"/>
</dbReference>
<dbReference type="GO" id="GO:0008270">
    <property type="term" value="F:zinc ion binding"/>
    <property type="evidence" value="ECO:0007669"/>
    <property type="project" value="InterPro"/>
</dbReference>
<proteinExistence type="inferred from homology"/>
<dbReference type="PANTHER" id="PTHR41286:SF1">
    <property type="entry name" value="HNH NUCLEASE YAJD-RELATED"/>
    <property type="match status" value="1"/>
</dbReference>